<evidence type="ECO:0000313" key="22">
    <source>
        <dbReference type="EMBL" id="KAK7400459.1"/>
    </source>
</evidence>
<dbReference type="InterPro" id="IPR001245">
    <property type="entry name" value="Ser-Thr/Tyr_kinase_cat_dom"/>
</dbReference>
<dbReference type="SMART" id="SM00473">
    <property type="entry name" value="PAN_AP"/>
    <property type="match status" value="1"/>
</dbReference>
<feature type="domain" description="EGF-like" evidence="19">
    <location>
        <begin position="327"/>
        <end position="365"/>
    </location>
</feature>
<dbReference type="GO" id="GO:0048544">
    <property type="term" value="P:recognition of pollen"/>
    <property type="evidence" value="ECO:0007669"/>
    <property type="project" value="InterPro"/>
</dbReference>
<dbReference type="CDD" id="cd00028">
    <property type="entry name" value="B_lectin"/>
    <property type="match status" value="1"/>
</dbReference>
<dbReference type="SUPFAM" id="SSF56112">
    <property type="entry name" value="Protein kinase-like (PK-like)"/>
    <property type="match status" value="1"/>
</dbReference>
<name>A0AAN9SU60_PSOTE</name>
<keyword evidence="14" id="KW-0245">EGF-like domain</keyword>
<keyword evidence="8 13" id="KW-0067">ATP-binding</keyword>
<keyword evidence="23" id="KW-1185">Reference proteome</keyword>
<keyword evidence="7 13" id="KW-0418">Kinase</keyword>
<dbReference type="InterPro" id="IPR003609">
    <property type="entry name" value="Pan_app"/>
</dbReference>
<proteinExistence type="inferred from homology"/>
<evidence type="ECO:0000256" key="11">
    <source>
        <dbReference type="ARBA" id="ARBA00047899"/>
    </source>
</evidence>
<comment type="caution">
    <text evidence="22">The sequence shown here is derived from an EMBL/GenBank/DDBJ whole genome shotgun (WGS) entry which is preliminary data.</text>
</comment>
<keyword evidence="4 13" id="KW-0808">Transferase</keyword>
<comment type="subcellular location">
    <subcellularLocation>
        <location evidence="1">Cell membrane</location>
        <topology evidence="1">Single-pass type I membrane protein</topology>
    </subcellularLocation>
</comment>
<feature type="region of interest" description="Disordered" evidence="16">
    <location>
        <begin position="834"/>
        <end position="871"/>
    </location>
</feature>
<evidence type="ECO:0000256" key="7">
    <source>
        <dbReference type="ARBA" id="ARBA00022777"/>
    </source>
</evidence>
<dbReference type="InterPro" id="IPR011009">
    <property type="entry name" value="Kinase-like_dom_sf"/>
</dbReference>
<evidence type="ECO:0000256" key="6">
    <source>
        <dbReference type="ARBA" id="ARBA00022741"/>
    </source>
</evidence>
<evidence type="ECO:0000256" key="5">
    <source>
        <dbReference type="ARBA" id="ARBA00022729"/>
    </source>
</evidence>
<dbReference type="PROSITE" id="PS50948">
    <property type="entry name" value="PAN"/>
    <property type="match status" value="1"/>
</dbReference>
<feature type="compositionally biased region" description="Polar residues" evidence="16">
    <location>
        <begin position="859"/>
        <end position="871"/>
    </location>
</feature>
<comment type="catalytic activity">
    <reaction evidence="11 13">
        <text>L-threonyl-[protein] + ATP = O-phospho-L-threonyl-[protein] + ADP + H(+)</text>
        <dbReference type="Rhea" id="RHEA:46608"/>
        <dbReference type="Rhea" id="RHEA-COMP:11060"/>
        <dbReference type="Rhea" id="RHEA-COMP:11605"/>
        <dbReference type="ChEBI" id="CHEBI:15378"/>
        <dbReference type="ChEBI" id="CHEBI:30013"/>
        <dbReference type="ChEBI" id="CHEBI:30616"/>
        <dbReference type="ChEBI" id="CHEBI:61977"/>
        <dbReference type="ChEBI" id="CHEBI:456216"/>
        <dbReference type="EC" id="2.7.11.1"/>
    </reaction>
</comment>
<evidence type="ECO:0000256" key="4">
    <source>
        <dbReference type="ARBA" id="ARBA00022679"/>
    </source>
</evidence>
<dbReference type="PROSITE" id="PS50927">
    <property type="entry name" value="BULB_LECTIN"/>
    <property type="match status" value="1"/>
</dbReference>
<dbReference type="SMART" id="SM00108">
    <property type="entry name" value="B_lectin"/>
    <property type="match status" value="1"/>
</dbReference>
<evidence type="ECO:0000256" key="13">
    <source>
        <dbReference type="PIRNR" id="PIRNR000641"/>
    </source>
</evidence>
<feature type="domain" description="Apple" evidence="21">
    <location>
        <begin position="386"/>
        <end position="467"/>
    </location>
</feature>
<evidence type="ECO:0000259" key="21">
    <source>
        <dbReference type="PROSITE" id="PS50948"/>
    </source>
</evidence>
<dbReference type="FunFam" id="2.90.10.10:FF:000029">
    <property type="entry name" value="G-type lectin S-receptor-like serine/threonine-protein kinase"/>
    <property type="match status" value="1"/>
</dbReference>
<dbReference type="Gene3D" id="1.10.510.10">
    <property type="entry name" value="Transferase(Phosphotransferase) domain 1"/>
    <property type="match status" value="1"/>
</dbReference>
<evidence type="ECO:0000256" key="3">
    <source>
        <dbReference type="ARBA" id="ARBA00022527"/>
    </source>
</evidence>
<dbReference type="Pfam" id="PF00954">
    <property type="entry name" value="S_locus_glycop"/>
    <property type="match status" value="1"/>
</dbReference>
<dbReference type="Pfam" id="PF07714">
    <property type="entry name" value="PK_Tyr_Ser-Thr"/>
    <property type="match status" value="1"/>
</dbReference>
<dbReference type="InterPro" id="IPR036426">
    <property type="entry name" value="Bulb-type_lectin_dom_sf"/>
</dbReference>
<evidence type="ECO:0000259" key="19">
    <source>
        <dbReference type="PROSITE" id="PS50026"/>
    </source>
</evidence>
<evidence type="ECO:0000256" key="8">
    <source>
        <dbReference type="ARBA" id="ARBA00022840"/>
    </source>
</evidence>
<dbReference type="GO" id="GO:0005886">
    <property type="term" value="C:plasma membrane"/>
    <property type="evidence" value="ECO:0007669"/>
    <property type="project" value="UniProtKB-SubCell"/>
</dbReference>
<protein>
    <recommendedName>
        <fullName evidence="13">Receptor-like serine/threonine-protein kinase</fullName>
        <ecNumber evidence="13">2.7.11.1</ecNumber>
    </recommendedName>
</protein>
<dbReference type="InterPro" id="IPR000719">
    <property type="entry name" value="Prot_kinase_dom"/>
</dbReference>
<dbReference type="InterPro" id="IPR024171">
    <property type="entry name" value="SRK-like_kinase"/>
</dbReference>
<dbReference type="InterPro" id="IPR008271">
    <property type="entry name" value="Ser/Thr_kinase_AS"/>
</dbReference>
<dbReference type="PROSITE" id="PS00108">
    <property type="entry name" value="PROTEIN_KINASE_ST"/>
    <property type="match status" value="1"/>
</dbReference>
<keyword evidence="17" id="KW-0472">Membrane</keyword>
<evidence type="ECO:0000256" key="15">
    <source>
        <dbReference type="PROSITE-ProRule" id="PRU10141"/>
    </source>
</evidence>
<evidence type="ECO:0000259" key="20">
    <source>
        <dbReference type="PROSITE" id="PS50927"/>
    </source>
</evidence>
<keyword evidence="17" id="KW-0812">Transmembrane</keyword>
<evidence type="ECO:0000256" key="17">
    <source>
        <dbReference type="SAM" id="Phobius"/>
    </source>
</evidence>
<dbReference type="PANTHER" id="PTHR27002:SF981">
    <property type="entry name" value="NON-SPECIFIC SERINE_THREONINE PROTEIN KINASE"/>
    <property type="match status" value="1"/>
</dbReference>
<comment type="similarity">
    <text evidence="13">Belongs to the protein kinase superfamily. Ser/Thr protein kinase family.</text>
</comment>
<dbReference type="InterPro" id="IPR001480">
    <property type="entry name" value="Bulb-type_lectin_dom"/>
</dbReference>
<dbReference type="Pfam" id="PF01453">
    <property type="entry name" value="B_lectin"/>
    <property type="match status" value="1"/>
</dbReference>
<dbReference type="InterPro" id="IPR000858">
    <property type="entry name" value="S_locus_glycoprot_dom"/>
</dbReference>
<reference evidence="22 23" key="1">
    <citation type="submission" date="2024-01" db="EMBL/GenBank/DDBJ databases">
        <title>The genomes of 5 underutilized Papilionoideae crops provide insights into root nodulation and disease resistanc.</title>
        <authorList>
            <person name="Jiang F."/>
        </authorList>
    </citation>
    <scope>NUCLEOTIDE SEQUENCE [LARGE SCALE GENOMIC DNA]</scope>
    <source>
        <strain evidence="22">DUOXIRENSHENG_FW03</strain>
        <tissue evidence="22">Leaves</tissue>
    </source>
</reference>
<evidence type="ECO:0000259" key="18">
    <source>
        <dbReference type="PROSITE" id="PS50011"/>
    </source>
</evidence>
<feature type="binding site" evidence="15">
    <location>
        <position position="583"/>
    </location>
    <ligand>
        <name>ATP</name>
        <dbReference type="ChEBI" id="CHEBI:30616"/>
    </ligand>
</feature>
<dbReference type="PROSITE" id="PS50026">
    <property type="entry name" value="EGF_3"/>
    <property type="match status" value="1"/>
</dbReference>
<dbReference type="PIRSF" id="PIRSF000641">
    <property type="entry name" value="SRK"/>
    <property type="match status" value="1"/>
</dbReference>
<keyword evidence="3 13" id="KW-0723">Serine/threonine-protein kinase</keyword>
<evidence type="ECO:0000256" key="12">
    <source>
        <dbReference type="ARBA" id="ARBA00048679"/>
    </source>
</evidence>
<accession>A0AAN9SU60</accession>
<evidence type="ECO:0000256" key="16">
    <source>
        <dbReference type="SAM" id="MobiDB-lite"/>
    </source>
</evidence>
<comment type="catalytic activity">
    <reaction evidence="12 13">
        <text>L-seryl-[protein] + ATP = O-phospho-L-seryl-[protein] + ADP + H(+)</text>
        <dbReference type="Rhea" id="RHEA:17989"/>
        <dbReference type="Rhea" id="RHEA-COMP:9863"/>
        <dbReference type="Rhea" id="RHEA-COMP:11604"/>
        <dbReference type="ChEBI" id="CHEBI:15378"/>
        <dbReference type="ChEBI" id="CHEBI:29999"/>
        <dbReference type="ChEBI" id="CHEBI:30616"/>
        <dbReference type="ChEBI" id="CHEBI:83421"/>
        <dbReference type="ChEBI" id="CHEBI:456216"/>
        <dbReference type="EC" id="2.7.11.1"/>
    </reaction>
</comment>
<evidence type="ECO:0000256" key="1">
    <source>
        <dbReference type="ARBA" id="ARBA00004251"/>
    </source>
</evidence>
<dbReference type="CDD" id="cd00054">
    <property type="entry name" value="EGF_CA"/>
    <property type="match status" value="1"/>
</dbReference>
<dbReference type="InterPro" id="IPR017441">
    <property type="entry name" value="Protein_kinase_ATP_BS"/>
</dbReference>
<dbReference type="FunFam" id="1.10.510.10:FF:000060">
    <property type="entry name" value="G-type lectin S-receptor-like serine/threonine-protein kinase"/>
    <property type="match status" value="1"/>
</dbReference>
<dbReference type="PANTHER" id="PTHR27002">
    <property type="entry name" value="RECEPTOR-LIKE SERINE/THREONINE-PROTEIN KINASE SD1-8"/>
    <property type="match status" value="1"/>
</dbReference>
<feature type="domain" description="Bulb-type lectin" evidence="20">
    <location>
        <begin position="65"/>
        <end position="190"/>
    </location>
</feature>
<evidence type="ECO:0000256" key="10">
    <source>
        <dbReference type="ARBA" id="ARBA00023180"/>
    </source>
</evidence>
<dbReference type="SMART" id="SM00220">
    <property type="entry name" value="S_TKc"/>
    <property type="match status" value="1"/>
</dbReference>
<keyword evidence="9" id="KW-1015">Disulfide bond</keyword>
<keyword evidence="6 13" id="KW-0547">Nucleotide-binding</keyword>
<feature type="transmembrane region" description="Helical" evidence="17">
    <location>
        <begin position="487"/>
        <end position="509"/>
    </location>
</feature>
<evidence type="ECO:0000256" key="9">
    <source>
        <dbReference type="ARBA" id="ARBA00023157"/>
    </source>
</evidence>
<organism evidence="22 23">
    <name type="scientific">Psophocarpus tetragonolobus</name>
    <name type="common">Winged bean</name>
    <name type="synonym">Dolichos tetragonolobus</name>
    <dbReference type="NCBI Taxonomy" id="3891"/>
    <lineage>
        <taxon>Eukaryota</taxon>
        <taxon>Viridiplantae</taxon>
        <taxon>Streptophyta</taxon>
        <taxon>Embryophyta</taxon>
        <taxon>Tracheophyta</taxon>
        <taxon>Spermatophyta</taxon>
        <taxon>Magnoliopsida</taxon>
        <taxon>eudicotyledons</taxon>
        <taxon>Gunneridae</taxon>
        <taxon>Pentapetalae</taxon>
        <taxon>rosids</taxon>
        <taxon>fabids</taxon>
        <taxon>Fabales</taxon>
        <taxon>Fabaceae</taxon>
        <taxon>Papilionoideae</taxon>
        <taxon>50 kb inversion clade</taxon>
        <taxon>NPAAA clade</taxon>
        <taxon>indigoferoid/millettioid clade</taxon>
        <taxon>Phaseoleae</taxon>
        <taxon>Psophocarpus</taxon>
    </lineage>
</organism>
<dbReference type="Gene3D" id="3.50.4.10">
    <property type="entry name" value="Hepatocyte Growth Factor"/>
    <property type="match status" value="1"/>
</dbReference>
<keyword evidence="10" id="KW-0325">Glycoprotein</keyword>
<feature type="domain" description="Protein kinase" evidence="18">
    <location>
        <begin position="555"/>
        <end position="840"/>
    </location>
</feature>
<evidence type="ECO:0000256" key="14">
    <source>
        <dbReference type="PROSITE-ProRule" id="PRU00076"/>
    </source>
</evidence>
<dbReference type="CDD" id="cd14066">
    <property type="entry name" value="STKc_IRAK"/>
    <property type="match status" value="1"/>
</dbReference>
<dbReference type="EC" id="2.7.11.1" evidence="13"/>
<dbReference type="Proteomes" id="UP001386955">
    <property type="component" value="Unassembled WGS sequence"/>
</dbReference>
<dbReference type="Gene3D" id="2.90.10.10">
    <property type="entry name" value="Bulb-type lectin domain"/>
    <property type="match status" value="1"/>
</dbReference>
<dbReference type="AlphaFoldDB" id="A0AAN9SU60"/>
<dbReference type="Pfam" id="PF08276">
    <property type="entry name" value="PAN_2"/>
    <property type="match status" value="1"/>
</dbReference>
<dbReference type="PROSITE" id="PS50011">
    <property type="entry name" value="PROTEIN_KINASE_DOM"/>
    <property type="match status" value="1"/>
</dbReference>
<sequence length="871" mass="97923">MRYRLFLCDEFIVLTNKLYYDLSPHKKQEGYAKTTSLFAMSLTRNIKHNILLLILLFSFSFCSCSDTISALKAIRDGETLVSKAKTFALGFFSPGKSNSRYVGIWFNNVKQQTVAWVANRDTPINDTSGVLSIDPRGNLVLHHNYSTSAIWSTDVLATQSNSSNVIAQLSDLGNLVLILNNSKTVIWQSFDHPTDTLIPYLRIGFDRRANQSWILQSWKTDDDPGKGSYTLEFTTVGKPQLFFYHENLPLWRGGSWNGDLFMGVPNMKRDLFTFNVSFVEDDYHVALSFNPLNKSLITWVVVQQSGFFNVFTWDNQKNQWNRYWSVPINQCDNYGTCGSNGNCDSLNFEGFRCTCLPGFEPKFPHDWYENRDGSGGCVRKQGVSICRNGEGFVKLEGLKVPDTSVAIATEGLSSVECEQECLRNCSCTAYAVLDVRNGGSGCLAWHGNLMDTQKLSDQGQDLFVRVDAVELANFNKKTNGVLGTNRMVAIIIASVLATVILIFGVYYLWKRKCKDKLMQHLNEVSHAEGSDVQSNTHPNLPFFSLKMIMTATSNFGHESKLGQGGFGSVYKGCLADGREIAVKRLSEHSGQGTEEFKNEVTLLVKLQHRNLVRLLGCCFEKEERMLVYEYLPNKSLDFFIFDKNQRSSLTWDKRFEIILGIARGVLYLHQDSRLKIIHRDLKASNILLDAAMNPKISDFGMARMFGEDQIQARTKRVVGTYGYMSPEYAMQGRYSTKSDVFSFGVILLEIIAGKRNTDCCLESASPNLIGYVWILWTERKALDIVDSTLCQSYPHDLVLRCIQIGLLCVQENAIDRPSMLKVVFMLGNETPLSPPKKPAFLLNGSQDLPEPSTSGGGSSINEVTDTTMSPR</sequence>
<dbReference type="GO" id="GO:0005524">
    <property type="term" value="F:ATP binding"/>
    <property type="evidence" value="ECO:0007669"/>
    <property type="project" value="UniProtKB-UniRule"/>
</dbReference>
<dbReference type="Gene3D" id="3.30.200.20">
    <property type="entry name" value="Phosphorylase Kinase, domain 1"/>
    <property type="match status" value="1"/>
</dbReference>
<comment type="caution">
    <text evidence="14">Lacks conserved residue(s) required for the propagation of feature annotation.</text>
</comment>
<dbReference type="CDD" id="cd01098">
    <property type="entry name" value="PAN_AP_plant"/>
    <property type="match status" value="1"/>
</dbReference>
<gene>
    <name evidence="22" type="ORF">VNO78_11667</name>
</gene>
<dbReference type="PROSITE" id="PS00107">
    <property type="entry name" value="PROTEIN_KINASE_ATP"/>
    <property type="match status" value="1"/>
</dbReference>
<dbReference type="GO" id="GO:0004674">
    <property type="term" value="F:protein serine/threonine kinase activity"/>
    <property type="evidence" value="ECO:0007669"/>
    <property type="project" value="UniProtKB-KW"/>
</dbReference>
<keyword evidence="5" id="KW-0732">Signal</keyword>
<dbReference type="SUPFAM" id="SSF51110">
    <property type="entry name" value="alpha-D-mannose-specific plant lectins"/>
    <property type="match status" value="1"/>
</dbReference>
<evidence type="ECO:0000313" key="23">
    <source>
        <dbReference type="Proteomes" id="UP001386955"/>
    </source>
</evidence>
<evidence type="ECO:0000256" key="2">
    <source>
        <dbReference type="ARBA" id="ARBA00022475"/>
    </source>
</evidence>
<dbReference type="EMBL" id="JAYMYS010000003">
    <property type="protein sequence ID" value="KAK7400459.1"/>
    <property type="molecule type" value="Genomic_DNA"/>
</dbReference>
<keyword evidence="17" id="KW-1133">Transmembrane helix</keyword>
<keyword evidence="2" id="KW-1003">Cell membrane</keyword>
<dbReference type="FunFam" id="3.30.200.20:FF:000195">
    <property type="entry name" value="G-type lectin S-receptor-like serine/threonine-protein kinase"/>
    <property type="match status" value="1"/>
</dbReference>
<dbReference type="InterPro" id="IPR000742">
    <property type="entry name" value="EGF"/>
</dbReference>